<dbReference type="EnsemblBacteria" id="AAK65835">
    <property type="protein sequence ID" value="AAK65835"/>
    <property type="gene ID" value="SMa2167"/>
</dbReference>
<dbReference type="Proteomes" id="UP000001976">
    <property type="component" value="Plasmid pSymA"/>
</dbReference>
<dbReference type="SUPFAM" id="SSF46785">
    <property type="entry name" value="Winged helix' DNA-binding domain"/>
    <property type="match status" value="1"/>
</dbReference>
<keyword evidence="1" id="KW-0614">Plasmid</keyword>
<dbReference type="AlphaFoldDB" id="Q92XR4"/>
<gene>
    <name evidence="1" type="ORF">SMa2167</name>
</gene>
<keyword evidence="2" id="KW-1185">Reference proteome</keyword>
<dbReference type="KEGG" id="sme:SMa2167"/>
<dbReference type="InterPro" id="IPR036390">
    <property type="entry name" value="WH_DNA-bd_sf"/>
</dbReference>
<accession>Q92XR4</accession>
<evidence type="ECO:0000313" key="1">
    <source>
        <dbReference type="EMBL" id="AAK65835.1"/>
    </source>
</evidence>
<protein>
    <submittedName>
        <fullName evidence="1">Uncharacterized protein</fullName>
    </submittedName>
</protein>
<name>Q92XR4_RHIME</name>
<evidence type="ECO:0000313" key="2">
    <source>
        <dbReference type="Proteomes" id="UP000001976"/>
    </source>
</evidence>
<dbReference type="Pfam" id="PF25212">
    <property type="entry name" value="HVO_A0114"/>
    <property type="match status" value="1"/>
</dbReference>
<dbReference type="InterPro" id="IPR011991">
    <property type="entry name" value="ArsR-like_HTH"/>
</dbReference>
<dbReference type="CDD" id="cd00090">
    <property type="entry name" value="HTH_ARSR"/>
    <property type="match status" value="1"/>
</dbReference>
<dbReference type="HOGENOM" id="CLU_130787_2_0_5"/>
<dbReference type="EMBL" id="AE006469">
    <property type="protein sequence ID" value="AAK65835.1"/>
    <property type="molecule type" value="Genomic_DNA"/>
</dbReference>
<organism evidence="1 2">
    <name type="scientific">Rhizobium meliloti (strain 1021)</name>
    <name type="common">Ensifer meliloti</name>
    <name type="synonym">Sinorhizobium meliloti</name>
    <dbReference type="NCBI Taxonomy" id="266834"/>
    <lineage>
        <taxon>Bacteria</taxon>
        <taxon>Pseudomonadati</taxon>
        <taxon>Pseudomonadota</taxon>
        <taxon>Alphaproteobacteria</taxon>
        <taxon>Hyphomicrobiales</taxon>
        <taxon>Rhizobiaceae</taxon>
        <taxon>Sinorhizobium/Ensifer group</taxon>
        <taxon>Sinorhizobium</taxon>
    </lineage>
</organism>
<dbReference type="InterPro" id="IPR036388">
    <property type="entry name" value="WH-like_DNA-bd_sf"/>
</dbReference>
<sequence>MGAGGFRPERGRSHIMTTLKVGIASYEDYKKRTMAVARGQIKPGADDPKVWFTSMESFAKVLSDRNRELLALIAATKPSSMNELAEKTGRAPSNLSRTLRTMERFGLVRFEKGAGKTRAPRVDYSDIILDVPLKRAAGWQCERCVDVDSSDLLFP</sequence>
<dbReference type="OrthoDB" id="8449527at2"/>
<geneLocation type="plasmid" evidence="1 2">
    <name>pSymA</name>
</geneLocation>
<reference evidence="2" key="2">
    <citation type="journal article" date="2001" name="Science">
        <title>The composite genome of the legume symbiont Sinorhizobium meliloti.</title>
        <authorList>
            <person name="Galibert F."/>
            <person name="Finan T.M."/>
            <person name="Long S.R."/>
            <person name="Puehler A."/>
            <person name="Abola P."/>
            <person name="Ampe F."/>
            <person name="Barloy-Hubler F."/>
            <person name="Barnett M.J."/>
            <person name="Becker A."/>
            <person name="Boistard P."/>
            <person name="Bothe G."/>
            <person name="Boutry M."/>
            <person name="Bowser L."/>
            <person name="Buhrmester J."/>
            <person name="Cadieu E."/>
            <person name="Capela D."/>
            <person name="Chain P."/>
            <person name="Cowie A."/>
            <person name="Davis R.W."/>
            <person name="Dreano S."/>
            <person name="Federspiel N.A."/>
            <person name="Fisher R.F."/>
            <person name="Gloux S."/>
            <person name="Godrie T."/>
            <person name="Goffeau A."/>
            <person name="Golding B."/>
            <person name="Gouzy J."/>
            <person name="Gurjal M."/>
            <person name="Hernandez-Lucas I."/>
            <person name="Hong A."/>
            <person name="Huizar L."/>
            <person name="Hyman R.W."/>
            <person name="Jones T."/>
            <person name="Kahn D."/>
            <person name="Kahn M.L."/>
            <person name="Kalman S."/>
            <person name="Keating D.H."/>
            <person name="Kiss E."/>
            <person name="Komp C."/>
            <person name="Lelaure V."/>
            <person name="Masuy D."/>
            <person name="Palm C."/>
            <person name="Peck M.C."/>
            <person name="Pohl T.M."/>
            <person name="Portetelle D."/>
            <person name="Purnelle B."/>
            <person name="Ramsperger U."/>
            <person name="Surzycki R."/>
            <person name="Thebault P."/>
            <person name="Vandenbol M."/>
            <person name="Vorhoelter F.J."/>
            <person name="Weidner S."/>
            <person name="Wells D.H."/>
            <person name="Wong K."/>
            <person name="Yeh K.-C."/>
            <person name="Batut J."/>
        </authorList>
    </citation>
    <scope>NUCLEOTIDE SEQUENCE [LARGE SCALE GENOMIC DNA]</scope>
    <source>
        <strain evidence="2">1021</strain>
        <plasmid evidence="2">Plasmid pSymA</plasmid>
    </source>
</reference>
<proteinExistence type="predicted"/>
<dbReference type="GO" id="GO:0006355">
    <property type="term" value="P:regulation of DNA-templated transcription"/>
    <property type="evidence" value="ECO:0007669"/>
    <property type="project" value="UniProtKB-ARBA"/>
</dbReference>
<dbReference type="PIR" id="A95409">
    <property type="entry name" value="A95409"/>
</dbReference>
<dbReference type="Gene3D" id="1.10.10.10">
    <property type="entry name" value="Winged helix-like DNA-binding domain superfamily/Winged helix DNA-binding domain"/>
    <property type="match status" value="1"/>
</dbReference>
<reference evidence="1 2" key="1">
    <citation type="journal article" date="2001" name="Proc. Natl. Acad. Sci. U.S.A.">
        <title>Nucleotide sequence and predicted functions of the entire Sinorhizobium meliloti pSymA megaplasmid.</title>
        <authorList>
            <person name="Barnett M.J."/>
            <person name="Fisher R.F."/>
            <person name="Jones T."/>
            <person name="Komp C."/>
            <person name="Abola A.P."/>
            <person name="Barloy-Hubler F."/>
            <person name="Bowser L."/>
            <person name="Capela D."/>
            <person name="Galibert F."/>
            <person name="Gouzy J."/>
            <person name="Gurjal M."/>
            <person name="Hong A."/>
            <person name="Huizar L."/>
            <person name="Hyman R.W."/>
            <person name="Kahn D."/>
            <person name="Kahn M.L."/>
            <person name="Kalman S."/>
            <person name="Keating D.H."/>
            <person name="Palm C."/>
            <person name="Peck M.C."/>
            <person name="Surzycki R."/>
            <person name="Wells D.H."/>
            <person name="Yeh K.-C."/>
            <person name="Davis R.W."/>
            <person name="Federspiel N.A."/>
            <person name="Long S.R."/>
        </authorList>
    </citation>
    <scope>NUCLEOTIDE SEQUENCE [LARGE SCALE GENOMIC DNA]</scope>
    <source>
        <strain evidence="1 2">1021</strain>
        <plasmid evidence="2">Plasmid pSymA</plasmid>
    </source>
</reference>